<evidence type="ECO:0000259" key="11">
    <source>
        <dbReference type="Pfam" id="PF12019"/>
    </source>
</evidence>
<evidence type="ECO:0000256" key="4">
    <source>
        <dbReference type="ARBA" id="ARBA00022481"/>
    </source>
</evidence>
<gene>
    <name evidence="12" type="ORF">GCM10007877_36370</name>
</gene>
<evidence type="ECO:0000256" key="1">
    <source>
        <dbReference type="ARBA" id="ARBA00004377"/>
    </source>
</evidence>
<dbReference type="Proteomes" id="UP001156870">
    <property type="component" value="Unassembled WGS sequence"/>
</dbReference>
<keyword evidence="7" id="KW-1133">Transmembrane helix</keyword>
<dbReference type="Gene3D" id="3.55.40.10">
    <property type="entry name" value="minor pseudopilin epsh domain"/>
    <property type="match status" value="1"/>
</dbReference>
<keyword evidence="13" id="KW-1185">Reference proteome</keyword>
<keyword evidence="4" id="KW-0488">Methylation</keyword>
<comment type="caution">
    <text evidence="12">The sequence shown here is derived from an EMBL/GenBank/DDBJ whole genome shotgun (WGS) entry which is preliminary data.</text>
</comment>
<sequence length="145" mass="15514">MAIAGILLAIGVPSFTQLIRNNELTSVTNQIQGALTFARSEAIKQGQPIMFGARQGNWANGVVVWEDGDDDEQWDVGEELRLWEPLPETLDVTGSVSVTEFTFTALGEVDTAIVLDVCDDRVGENGSQVTLLVSGVSAASDFVCP</sequence>
<evidence type="ECO:0000256" key="3">
    <source>
        <dbReference type="ARBA" id="ARBA00022475"/>
    </source>
</evidence>
<protein>
    <recommendedName>
        <fullName evidence="2">Type II secretion system protein H</fullName>
    </recommendedName>
    <alternativeName>
        <fullName evidence="10">General secretion pathway protein H</fullName>
    </alternativeName>
</protein>
<keyword evidence="8" id="KW-0472">Membrane</keyword>
<keyword evidence="5" id="KW-0997">Cell inner membrane</keyword>
<evidence type="ECO:0000256" key="2">
    <source>
        <dbReference type="ARBA" id="ARBA00021549"/>
    </source>
</evidence>
<comment type="similarity">
    <text evidence="9">Belongs to the GSP H family.</text>
</comment>
<dbReference type="SUPFAM" id="SSF54523">
    <property type="entry name" value="Pili subunits"/>
    <property type="match status" value="1"/>
</dbReference>
<dbReference type="GO" id="GO:0015627">
    <property type="term" value="C:type II protein secretion system complex"/>
    <property type="evidence" value="ECO:0007669"/>
    <property type="project" value="InterPro"/>
</dbReference>
<evidence type="ECO:0000256" key="9">
    <source>
        <dbReference type="ARBA" id="ARBA00025772"/>
    </source>
</evidence>
<evidence type="ECO:0000256" key="7">
    <source>
        <dbReference type="ARBA" id="ARBA00022989"/>
    </source>
</evidence>
<evidence type="ECO:0000256" key="6">
    <source>
        <dbReference type="ARBA" id="ARBA00022692"/>
    </source>
</evidence>
<accession>A0AA37WNZ0</accession>
<dbReference type="EMBL" id="BSPD01000094">
    <property type="protein sequence ID" value="GLS27918.1"/>
    <property type="molecule type" value="Genomic_DNA"/>
</dbReference>
<dbReference type="GO" id="GO:0015628">
    <property type="term" value="P:protein secretion by the type II secretion system"/>
    <property type="evidence" value="ECO:0007669"/>
    <property type="project" value="InterPro"/>
</dbReference>
<comment type="subcellular location">
    <subcellularLocation>
        <location evidence="1">Cell inner membrane</location>
        <topology evidence="1">Single-pass membrane protein</topology>
    </subcellularLocation>
</comment>
<proteinExistence type="inferred from homology"/>
<evidence type="ECO:0000256" key="8">
    <source>
        <dbReference type="ARBA" id="ARBA00023136"/>
    </source>
</evidence>
<feature type="domain" description="General secretion pathway GspH" evidence="11">
    <location>
        <begin position="28"/>
        <end position="134"/>
    </location>
</feature>
<dbReference type="GO" id="GO:0005886">
    <property type="term" value="C:plasma membrane"/>
    <property type="evidence" value="ECO:0007669"/>
    <property type="project" value="UniProtKB-SubCell"/>
</dbReference>
<keyword evidence="3" id="KW-1003">Cell membrane</keyword>
<name>A0AA37WNZ0_9GAMM</name>
<dbReference type="InterPro" id="IPR022346">
    <property type="entry name" value="T2SS_GspH"/>
</dbReference>
<dbReference type="Pfam" id="PF12019">
    <property type="entry name" value="GspH"/>
    <property type="match status" value="1"/>
</dbReference>
<evidence type="ECO:0000256" key="5">
    <source>
        <dbReference type="ARBA" id="ARBA00022519"/>
    </source>
</evidence>
<evidence type="ECO:0000313" key="13">
    <source>
        <dbReference type="Proteomes" id="UP001156870"/>
    </source>
</evidence>
<dbReference type="AlphaFoldDB" id="A0AA37WNZ0"/>
<organism evidence="12 13">
    <name type="scientific">Marinibactrum halimedae</name>
    <dbReference type="NCBI Taxonomy" id="1444977"/>
    <lineage>
        <taxon>Bacteria</taxon>
        <taxon>Pseudomonadati</taxon>
        <taxon>Pseudomonadota</taxon>
        <taxon>Gammaproteobacteria</taxon>
        <taxon>Cellvibrionales</taxon>
        <taxon>Cellvibrionaceae</taxon>
        <taxon>Marinibactrum</taxon>
    </lineage>
</organism>
<dbReference type="InterPro" id="IPR045584">
    <property type="entry name" value="Pilin-like"/>
</dbReference>
<keyword evidence="6" id="KW-0812">Transmembrane</keyword>
<evidence type="ECO:0000256" key="10">
    <source>
        <dbReference type="ARBA" id="ARBA00030775"/>
    </source>
</evidence>
<reference evidence="12 13" key="1">
    <citation type="journal article" date="2014" name="Int. J. Syst. Evol. Microbiol.">
        <title>Complete genome sequence of Corynebacterium casei LMG S-19264T (=DSM 44701T), isolated from a smear-ripened cheese.</title>
        <authorList>
            <consortium name="US DOE Joint Genome Institute (JGI-PGF)"/>
            <person name="Walter F."/>
            <person name="Albersmeier A."/>
            <person name="Kalinowski J."/>
            <person name="Ruckert C."/>
        </authorList>
    </citation>
    <scope>NUCLEOTIDE SEQUENCE [LARGE SCALE GENOMIC DNA]</scope>
    <source>
        <strain evidence="12 13">NBRC 110095</strain>
    </source>
</reference>
<evidence type="ECO:0000313" key="12">
    <source>
        <dbReference type="EMBL" id="GLS27918.1"/>
    </source>
</evidence>